<feature type="region of interest" description="Disordered" evidence="1">
    <location>
        <begin position="24"/>
        <end position="81"/>
    </location>
</feature>
<protein>
    <recommendedName>
        <fullName evidence="4">F-box domain-containing protein</fullName>
    </recommendedName>
</protein>
<feature type="compositionally biased region" description="Low complexity" evidence="1">
    <location>
        <begin position="24"/>
        <end position="71"/>
    </location>
</feature>
<dbReference type="EMBL" id="LT882681">
    <property type="protein sequence ID" value="SMY25045.1"/>
    <property type="molecule type" value="Genomic_DNA"/>
</dbReference>
<dbReference type="PANTHER" id="PTHR42085:SF1">
    <property type="entry name" value="F-BOX DOMAIN-CONTAINING PROTEIN"/>
    <property type="match status" value="1"/>
</dbReference>
<dbReference type="InterPro" id="IPR038883">
    <property type="entry name" value="AN11006-like"/>
</dbReference>
<reference evidence="2 3" key="1">
    <citation type="submission" date="2016-10" db="EMBL/GenBank/DDBJ databases">
        <authorList>
            <person name="Varghese N."/>
        </authorList>
    </citation>
    <scope>NUCLEOTIDE SEQUENCE [LARGE SCALE GENOMIC DNA]</scope>
</reference>
<proteinExistence type="predicted"/>
<accession>A0A1Y6LL77</accession>
<dbReference type="PANTHER" id="PTHR42085">
    <property type="entry name" value="F-BOX DOMAIN-CONTAINING PROTEIN"/>
    <property type="match status" value="1"/>
</dbReference>
<sequence>MDSSAMDSSITDSSALDSFAMASAMPSSTMDSSSTMPSSTMNSSSIMDSSSTMDSSPTMDSSSTMDSSPTTPSSPPTRATLTGLPAELRLLIFSHAMSSSTVHIRPSTPSKPPTTSIWSILHISPSLRAELLPLFFSAVTFHLREDLTSSNLKTWLALLDPQLISSIRNLTLHAKRICTGRWPQSPGSPTTTCTRTTSYHADNRAAQLADLAEINAMSPGSGYRPSMFYNFAQQLCSTGAPTCMRRTMEGLKERGCEEWYLREGEGLTAERVVEWWGAMNRDYLAVEEGREV</sequence>
<evidence type="ECO:0008006" key="4">
    <source>
        <dbReference type="Google" id="ProtNLM"/>
    </source>
</evidence>
<evidence type="ECO:0000256" key="1">
    <source>
        <dbReference type="SAM" id="MobiDB-lite"/>
    </source>
</evidence>
<dbReference type="Proteomes" id="UP000215453">
    <property type="component" value="Chromosome 6"/>
</dbReference>
<gene>
    <name evidence="2" type="ORF">ZT1A5_G6487</name>
</gene>
<evidence type="ECO:0000313" key="3">
    <source>
        <dbReference type="Proteomes" id="UP000215453"/>
    </source>
</evidence>
<dbReference type="AlphaFoldDB" id="A0A1Y6LL77"/>
<organism evidence="2 3">
    <name type="scientific">Zymoseptoria tritici ST99CH_1A5</name>
    <dbReference type="NCBI Taxonomy" id="1276529"/>
    <lineage>
        <taxon>Eukaryota</taxon>
        <taxon>Fungi</taxon>
        <taxon>Dikarya</taxon>
        <taxon>Ascomycota</taxon>
        <taxon>Pezizomycotina</taxon>
        <taxon>Dothideomycetes</taxon>
        <taxon>Dothideomycetidae</taxon>
        <taxon>Mycosphaerellales</taxon>
        <taxon>Mycosphaerellaceae</taxon>
        <taxon>Zymoseptoria</taxon>
    </lineage>
</organism>
<name>A0A1Y6LL77_ZYMTR</name>
<evidence type="ECO:0000313" key="2">
    <source>
        <dbReference type="EMBL" id="SMY25045.1"/>
    </source>
</evidence>